<dbReference type="PANTHER" id="PTHR28047:SF5">
    <property type="entry name" value="PROTEIN DCG1"/>
    <property type="match status" value="1"/>
</dbReference>
<evidence type="ECO:0000313" key="3">
    <source>
        <dbReference type="Proteomes" id="UP000652763"/>
    </source>
</evidence>
<dbReference type="Pfam" id="PF01177">
    <property type="entry name" value="Asp_Glu_race"/>
    <property type="match status" value="1"/>
</dbReference>
<dbReference type="InterPro" id="IPR015942">
    <property type="entry name" value="Asp/Glu/hydantoin_racemase"/>
</dbReference>
<reference evidence="2 3" key="1">
    <citation type="submission" date="2020-08" db="EMBL/GenBank/DDBJ databases">
        <title>A Genomic Blueprint of the Chicken Gut Microbiome.</title>
        <authorList>
            <person name="Gilroy R."/>
            <person name="Ravi A."/>
            <person name="Getino M."/>
            <person name="Pursley I."/>
            <person name="Horton D.L."/>
            <person name="Alikhan N.-F."/>
            <person name="Baker D."/>
            <person name="Gharbi K."/>
            <person name="Hall N."/>
            <person name="Watson M."/>
            <person name="Adriaenssens E.M."/>
            <person name="Foster-Nyarko E."/>
            <person name="Jarju S."/>
            <person name="Secka A."/>
            <person name="Antonio M."/>
            <person name="Oren A."/>
            <person name="Chaudhuri R."/>
            <person name="La Ragione R.M."/>
            <person name="Hildebrand F."/>
            <person name="Pallen M.J."/>
        </authorList>
    </citation>
    <scope>NUCLEOTIDE SEQUENCE [LARGE SCALE GENOMIC DNA]</scope>
    <source>
        <strain evidence="2 3">Sa2BUA2</strain>
    </source>
</reference>
<dbReference type="RefSeq" id="WP_191748530.1">
    <property type="nucleotide sequence ID" value="NZ_JACSQC010000007.1"/>
</dbReference>
<gene>
    <name evidence="2" type="ORF">H9638_14470</name>
</gene>
<name>A0ABR8YL90_9MICC</name>
<proteinExistence type="inferred from homology"/>
<dbReference type="Proteomes" id="UP000652763">
    <property type="component" value="Unassembled WGS sequence"/>
</dbReference>
<accession>A0ABR8YL90</accession>
<evidence type="ECO:0000313" key="2">
    <source>
        <dbReference type="EMBL" id="MBD8045013.1"/>
    </source>
</evidence>
<dbReference type="InterPro" id="IPR052186">
    <property type="entry name" value="Hydantoin_racemase-like"/>
</dbReference>
<dbReference type="InterPro" id="IPR053714">
    <property type="entry name" value="Iso_Racemase_Enz_sf"/>
</dbReference>
<dbReference type="PANTHER" id="PTHR28047">
    <property type="entry name" value="PROTEIN DCG1"/>
    <property type="match status" value="1"/>
</dbReference>
<dbReference type="Gene3D" id="3.40.50.12500">
    <property type="match status" value="1"/>
</dbReference>
<dbReference type="EMBL" id="JACSQC010000007">
    <property type="protein sequence ID" value="MBD8045013.1"/>
    <property type="molecule type" value="Genomic_DNA"/>
</dbReference>
<evidence type="ECO:0000256" key="1">
    <source>
        <dbReference type="ARBA" id="ARBA00038414"/>
    </source>
</evidence>
<comment type="similarity">
    <text evidence="1">Belongs to the HyuE racemase family.</text>
</comment>
<comment type="caution">
    <text evidence="2">The sequence shown here is derived from an EMBL/GenBank/DDBJ whole genome shotgun (WGS) entry which is preliminary data.</text>
</comment>
<sequence length="242" mass="24721">MGTRPVTPGGAKVLLVNPNTNQATTNLMAGIAADILRPRGLEVVGLTAAAGPQMILDPDSLAESAHHVQDAVFGYLQGTDAQNVRAVVVAAIGDPGRQALQEALEIPVIGIGQASILSACGAGRSFGMATSTPLLAGSLAALVEEHGCGQWFTGVRLTESAPLVLAADPERQFLELAEAVREASQDDGAESVIIAGGPLSETARRLSRTGMARIVEPVPSACAQVLQDVAPGADAAQGYLSR</sequence>
<protein>
    <submittedName>
        <fullName evidence="2">Hydantoin racemase</fullName>
    </submittedName>
</protein>
<keyword evidence="3" id="KW-1185">Reference proteome</keyword>
<organism evidence="2 3">
    <name type="scientific">Arthrobacter pullicola</name>
    <dbReference type="NCBI Taxonomy" id="2762224"/>
    <lineage>
        <taxon>Bacteria</taxon>
        <taxon>Bacillati</taxon>
        <taxon>Actinomycetota</taxon>
        <taxon>Actinomycetes</taxon>
        <taxon>Micrococcales</taxon>
        <taxon>Micrococcaceae</taxon>
        <taxon>Arthrobacter</taxon>
    </lineage>
</organism>